<dbReference type="AlphaFoldDB" id="A0AA43QGZ0"/>
<protein>
    <submittedName>
        <fullName evidence="2">Uncharacterized protein</fullName>
    </submittedName>
</protein>
<gene>
    <name evidence="2" type="ORF">OHK93_000314</name>
</gene>
<feature type="compositionally biased region" description="Pro residues" evidence="1">
    <location>
        <begin position="133"/>
        <end position="145"/>
    </location>
</feature>
<feature type="region of interest" description="Disordered" evidence="1">
    <location>
        <begin position="1"/>
        <end position="22"/>
    </location>
</feature>
<feature type="region of interest" description="Disordered" evidence="1">
    <location>
        <begin position="96"/>
        <end position="156"/>
    </location>
</feature>
<sequence length="261" mass="28736">MDSMKSLNTSLPKSRRKRSIRPSNELLQTFKTAALSVTNLYRTAEATEGRGRQAGYQGALDDILAFLDRENIGLGDGEGWRIRQWATERLDDEALQVASETDDEEESIEPTGAARHISPTNHQRLPKVSEIPKPTPEPAITPSEPPKTIQSQTQSTATPEMFTFQANQPVSHDFEMKSPEVTNLDLDQRVAPTALNSPPAIRLNVLPRNTRARARRTSPRSSTGRSLGPGAGSKRRVTFSDYFDLGGLDGPGDANKRGRMT</sequence>
<evidence type="ECO:0000313" key="2">
    <source>
        <dbReference type="EMBL" id="MDI1485179.1"/>
    </source>
</evidence>
<reference evidence="2" key="1">
    <citation type="journal article" date="2023" name="Genome Biol. Evol.">
        <title>First Whole Genome Sequence and Flow Cytometry Genome Size Data for the Lichen-Forming Fungus Ramalina farinacea (Ascomycota).</title>
        <authorList>
            <person name="Llewellyn T."/>
            <person name="Mian S."/>
            <person name="Hill R."/>
            <person name="Leitch I.J."/>
            <person name="Gaya E."/>
        </authorList>
    </citation>
    <scope>NUCLEOTIDE SEQUENCE</scope>
    <source>
        <strain evidence="2">LIQ254RAFAR</strain>
    </source>
</reference>
<name>A0AA43QGZ0_9LECA</name>
<dbReference type="Proteomes" id="UP001161017">
    <property type="component" value="Unassembled WGS sequence"/>
</dbReference>
<feature type="region of interest" description="Disordered" evidence="1">
    <location>
        <begin position="206"/>
        <end position="235"/>
    </location>
</feature>
<comment type="caution">
    <text evidence="2">The sequence shown here is derived from an EMBL/GenBank/DDBJ whole genome shotgun (WGS) entry which is preliminary data.</text>
</comment>
<dbReference type="PANTHER" id="PTHR38645">
    <property type="entry name" value="CHROMOSOME 9, WHOLE GENOME SHOTGUN SEQUENCE"/>
    <property type="match status" value="1"/>
</dbReference>
<organism evidence="2 3">
    <name type="scientific">Ramalina farinacea</name>
    <dbReference type="NCBI Taxonomy" id="258253"/>
    <lineage>
        <taxon>Eukaryota</taxon>
        <taxon>Fungi</taxon>
        <taxon>Dikarya</taxon>
        <taxon>Ascomycota</taxon>
        <taxon>Pezizomycotina</taxon>
        <taxon>Lecanoromycetes</taxon>
        <taxon>OSLEUM clade</taxon>
        <taxon>Lecanoromycetidae</taxon>
        <taxon>Lecanorales</taxon>
        <taxon>Lecanorineae</taxon>
        <taxon>Ramalinaceae</taxon>
        <taxon>Ramalina</taxon>
    </lineage>
</organism>
<dbReference type="PANTHER" id="PTHR38645:SF1">
    <property type="entry name" value="YALI0F12243P"/>
    <property type="match status" value="1"/>
</dbReference>
<feature type="compositionally biased region" description="Acidic residues" evidence="1">
    <location>
        <begin position="96"/>
        <end position="108"/>
    </location>
</feature>
<proteinExistence type="predicted"/>
<dbReference type="EMBL" id="JAPUFD010000001">
    <property type="protein sequence ID" value="MDI1485179.1"/>
    <property type="molecule type" value="Genomic_DNA"/>
</dbReference>
<feature type="compositionally biased region" description="Low complexity" evidence="1">
    <location>
        <begin position="219"/>
        <end position="228"/>
    </location>
</feature>
<evidence type="ECO:0000256" key="1">
    <source>
        <dbReference type="SAM" id="MobiDB-lite"/>
    </source>
</evidence>
<accession>A0AA43QGZ0</accession>
<keyword evidence="3" id="KW-1185">Reference proteome</keyword>
<evidence type="ECO:0000313" key="3">
    <source>
        <dbReference type="Proteomes" id="UP001161017"/>
    </source>
</evidence>
<feature type="region of interest" description="Disordered" evidence="1">
    <location>
        <begin position="242"/>
        <end position="261"/>
    </location>
</feature>